<dbReference type="EMBL" id="QGDL01000021">
    <property type="protein sequence ID" value="PWJ20745.1"/>
    <property type="molecule type" value="Genomic_DNA"/>
</dbReference>
<accession>A0A2Y9BKG4</accession>
<dbReference type="AlphaFoldDB" id="A0A2Y9BKG4"/>
<comment type="caution">
    <text evidence="1">The sequence shown here is derived from an EMBL/GenBank/DDBJ whole genome shotgun (WGS) entry which is preliminary data.</text>
</comment>
<evidence type="ECO:0000313" key="1">
    <source>
        <dbReference type="EMBL" id="PWJ20745.1"/>
    </source>
</evidence>
<dbReference type="OrthoDB" id="9816564at2"/>
<reference evidence="1 2" key="1">
    <citation type="submission" date="2018-05" db="EMBL/GenBank/DDBJ databases">
        <title>The Hungate 1000. A catalogue of reference genomes from the rumen microbiome.</title>
        <authorList>
            <person name="Kelly W."/>
        </authorList>
    </citation>
    <scope>NUCLEOTIDE SEQUENCE [LARGE SCALE GENOMIC DNA]</scope>
    <source>
        <strain evidence="1 2">NLAE-zl-C242</strain>
    </source>
</reference>
<protein>
    <submittedName>
        <fullName evidence="1">Uncharacterized protein</fullName>
    </submittedName>
</protein>
<name>A0A2Y9BKG4_9FIRM</name>
<dbReference type="Proteomes" id="UP000245845">
    <property type="component" value="Unassembled WGS sequence"/>
</dbReference>
<organism evidence="1 2">
    <name type="scientific">Faecalicatena orotica</name>
    <dbReference type="NCBI Taxonomy" id="1544"/>
    <lineage>
        <taxon>Bacteria</taxon>
        <taxon>Bacillati</taxon>
        <taxon>Bacillota</taxon>
        <taxon>Clostridia</taxon>
        <taxon>Lachnospirales</taxon>
        <taxon>Lachnospiraceae</taxon>
        <taxon>Faecalicatena</taxon>
    </lineage>
</organism>
<keyword evidence="2" id="KW-1185">Reference proteome</keyword>
<evidence type="ECO:0000313" key="2">
    <source>
        <dbReference type="Proteomes" id="UP000245845"/>
    </source>
</evidence>
<gene>
    <name evidence="1" type="ORF">A8806_12161</name>
</gene>
<sequence length="525" mass="60280">MMKEEEKFKSRLDLPIVEILNKLRNGIKYNPNGEGSVLVDLVDKKVIGFHYGETHLAVALIIYGYQISNEEYIREGKALLKGFMINSIEYQKEPAYHWDFNNFAICVLVEFLGKKQNNKQNTFFGDIASYINELKDFILIQKDSNNATINWHPMRIYVNYCKHKWTDDPTYLKVIDDLKKKVDLACFNDGFYEDLLPKGRSFNFQYHVFTVATLLFLEGNGIDIHYNEKSIQQVINMVDPAGDLNYLGRGINQIFAWGPAVYLLNSVSAVEARNRAWNYFESKIYKALENNNLIMNDLPGEQKNWWWDYHYSSVYFSHLALWLVLTKISDVDGDEWNNIKINESDSGVAFRRGDEFFVCLFSGRKHYLAEKGPIIANICSNSGEYVFKGALGPYCGSQYGRRYSVSSETIHNYCGLIQEKDFFGYYTQKVVFPEDILVDEQGLEVTITLKLKKSMGNLYFNISTMSPLFKIEVLANDSVCVLKSVGSTVGAYGLTTLVQSNKFTAKTVKIKISKMEALNETSLYQ</sequence>
<proteinExistence type="predicted"/>
<dbReference type="RefSeq" id="WP_146203326.1">
    <property type="nucleotide sequence ID" value="NZ_BAAACK010000008.1"/>
</dbReference>